<dbReference type="InterPro" id="IPR056140">
    <property type="entry name" value="DUF7723"/>
</dbReference>
<comment type="caution">
    <text evidence="2">The sequence shown here is derived from an EMBL/GenBank/DDBJ whole genome shotgun (WGS) entry which is preliminary data.</text>
</comment>
<sequence>MSETQLKEIADFADMIVNGYAFTIAGDVVRVLNLNSPACAAVFSSEGEMLETSMDDIELHIVSDYLRRNADALEASHAYVLQL</sequence>
<protein>
    <recommendedName>
        <fullName evidence="1">DUF7723 domain-containing protein</fullName>
    </recommendedName>
</protein>
<dbReference type="Pfam" id="PF24848">
    <property type="entry name" value="DUF7723"/>
    <property type="match status" value="1"/>
</dbReference>
<dbReference type="Proteomes" id="UP000697330">
    <property type="component" value="Unassembled WGS sequence"/>
</dbReference>
<gene>
    <name evidence="2" type="ORF">K8U72_03565</name>
</gene>
<dbReference type="OrthoDB" id="2056054at2"/>
<dbReference type="RefSeq" id="WP_075280322.1">
    <property type="nucleotide sequence ID" value="NZ_CAUWLO010000004.1"/>
</dbReference>
<name>A0A921KKY4_9ACTN</name>
<reference evidence="2" key="2">
    <citation type="submission" date="2021-09" db="EMBL/GenBank/DDBJ databases">
        <authorList>
            <person name="Gilroy R."/>
        </authorList>
    </citation>
    <scope>NUCLEOTIDE SEQUENCE</scope>
    <source>
        <strain evidence="2">CHK124-7917</strain>
    </source>
</reference>
<evidence type="ECO:0000313" key="3">
    <source>
        <dbReference type="Proteomes" id="UP000697330"/>
    </source>
</evidence>
<proteinExistence type="predicted"/>
<evidence type="ECO:0000313" key="2">
    <source>
        <dbReference type="EMBL" id="HJF44845.1"/>
    </source>
</evidence>
<accession>A0A921KKY4</accession>
<feature type="domain" description="DUF7723" evidence="1">
    <location>
        <begin position="4"/>
        <end position="71"/>
    </location>
</feature>
<evidence type="ECO:0000259" key="1">
    <source>
        <dbReference type="Pfam" id="PF24848"/>
    </source>
</evidence>
<reference evidence="2" key="1">
    <citation type="journal article" date="2021" name="PeerJ">
        <title>Extensive microbial diversity within the chicken gut microbiome revealed by metagenomics and culture.</title>
        <authorList>
            <person name="Gilroy R."/>
            <person name="Ravi A."/>
            <person name="Getino M."/>
            <person name="Pursley I."/>
            <person name="Horton D.L."/>
            <person name="Alikhan N.F."/>
            <person name="Baker D."/>
            <person name="Gharbi K."/>
            <person name="Hall N."/>
            <person name="Watson M."/>
            <person name="Adriaenssens E.M."/>
            <person name="Foster-Nyarko E."/>
            <person name="Jarju S."/>
            <person name="Secka A."/>
            <person name="Antonio M."/>
            <person name="Oren A."/>
            <person name="Chaudhuri R.R."/>
            <person name="La Ragione R."/>
            <person name="Hildebrand F."/>
            <person name="Pallen M.J."/>
        </authorList>
    </citation>
    <scope>NUCLEOTIDE SEQUENCE</scope>
    <source>
        <strain evidence="2">CHK124-7917</strain>
    </source>
</reference>
<dbReference type="EMBL" id="DYWQ01000054">
    <property type="protein sequence ID" value="HJF44845.1"/>
    <property type="molecule type" value="Genomic_DNA"/>
</dbReference>
<organism evidence="2 3">
    <name type="scientific">Thermophilibacter provencensis</name>
    <dbReference type="NCBI Taxonomy" id="1852386"/>
    <lineage>
        <taxon>Bacteria</taxon>
        <taxon>Bacillati</taxon>
        <taxon>Actinomycetota</taxon>
        <taxon>Coriobacteriia</taxon>
        <taxon>Coriobacteriales</taxon>
        <taxon>Atopobiaceae</taxon>
        <taxon>Thermophilibacter</taxon>
    </lineage>
</organism>
<dbReference type="AlphaFoldDB" id="A0A921KKY4"/>